<reference evidence="1 2" key="1">
    <citation type="submission" date="2017-11" db="EMBL/GenBank/DDBJ databases">
        <title>Genomic Encyclopedia of Archaeal and Bacterial Type Strains, Phase II (KMG-II): From Individual Species to Whole Genera.</title>
        <authorList>
            <person name="Goeker M."/>
        </authorList>
    </citation>
    <scope>NUCLEOTIDE SEQUENCE [LARGE SCALE GENOMIC DNA]</scope>
    <source>
        <strain evidence="1 2">DSM 28175</strain>
    </source>
</reference>
<gene>
    <name evidence="1" type="ORF">CLV57_2759</name>
</gene>
<dbReference type="EMBL" id="PGFJ01000002">
    <property type="protein sequence ID" value="PJJ79625.1"/>
    <property type="molecule type" value="Genomic_DNA"/>
</dbReference>
<dbReference type="RefSeq" id="WP_157799161.1">
    <property type="nucleotide sequence ID" value="NZ_PGFJ01000002.1"/>
</dbReference>
<dbReference type="AlphaFoldDB" id="A0A2H9VMS8"/>
<name>A0A2H9VMS8_9SPHI</name>
<dbReference type="Proteomes" id="UP000242687">
    <property type="component" value="Unassembled WGS sequence"/>
</dbReference>
<sequence>MYRVIILLLMIISFPQEKQALPDLVGKWKVESLNMAQGASKTNQKEKAIIYNQFVKYFSNATFEFKADYHCFTSVKMPEMPLITYWKYNATKNQVELKTAKNDDSLIMAFEIIEKNGDVFFAMSDAPLVMKMRRLSN</sequence>
<keyword evidence="2" id="KW-1185">Reference proteome</keyword>
<organism evidence="1 2">
    <name type="scientific">Mucilaginibacter auburnensis</name>
    <dbReference type="NCBI Taxonomy" id="1457233"/>
    <lineage>
        <taxon>Bacteria</taxon>
        <taxon>Pseudomonadati</taxon>
        <taxon>Bacteroidota</taxon>
        <taxon>Sphingobacteriia</taxon>
        <taxon>Sphingobacteriales</taxon>
        <taxon>Sphingobacteriaceae</taxon>
        <taxon>Mucilaginibacter</taxon>
    </lineage>
</organism>
<evidence type="ECO:0008006" key="3">
    <source>
        <dbReference type="Google" id="ProtNLM"/>
    </source>
</evidence>
<evidence type="ECO:0000313" key="1">
    <source>
        <dbReference type="EMBL" id="PJJ79625.1"/>
    </source>
</evidence>
<comment type="caution">
    <text evidence="1">The sequence shown here is derived from an EMBL/GenBank/DDBJ whole genome shotgun (WGS) entry which is preliminary data.</text>
</comment>
<accession>A0A2H9VMS8</accession>
<proteinExistence type="predicted"/>
<protein>
    <recommendedName>
        <fullName evidence="3">Lipocalin-like protein</fullName>
    </recommendedName>
</protein>
<evidence type="ECO:0000313" key="2">
    <source>
        <dbReference type="Proteomes" id="UP000242687"/>
    </source>
</evidence>